<dbReference type="Pfam" id="PF00589">
    <property type="entry name" value="Phage_integrase"/>
    <property type="match status" value="1"/>
</dbReference>
<keyword evidence="1" id="KW-0233">DNA recombination</keyword>
<dbReference type="Proteomes" id="UP000663505">
    <property type="component" value="Chromosome"/>
</dbReference>
<protein>
    <submittedName>
        <fullName evidence="3">Tyrosine-type recombinase/integrase</fullName>
    </submittedName>
</protein>
<organism evidence="3 4">
    <name type="scientific">Alicyclobacillus mengziensis</name>
    <dbReference type="NCBI Taxonomy" id="2931921"/>
    <lineage>
        <taxon>Bacteria</taxon>
        <taxon>Bacillati</taxon>
        <taxon>Bacillota</taxon>
        <taxon>Bacilli</taxon>
        <taxon>Bacillales</taxon>
        <taxon>Alicyclobacillaceae</taxon>
        <taxon>Alicyclobacillus</taxon>
    </lineage>
</organism>
<dbReference type="InterPro" id="IPR011010">
    <property type="entry name" value="DNA_brk_join_enz"/>
</dbReference>
<dbReference type="Gene3D" id="1.10.443.10">
    <property type="entry name" value="Intergrase catalytic core"/>
    <property type="match status" value="1"/>
</dbReference>
<name>A0A9X7VYL1_9BACL</name>
<evidence type="ECO:0000259" key="2">
    <source>
        <dbReference type="PROSITE" id="PS51898"/>
    </source>
</evidence>
<proteinExistence type="predicted"/>
<dbReference type="EMBL" id="CP071182">
    <property type="protein sequence ID" value="QSO47486.1"/>
    <property type="molecule type" value="Genomic_DNA"/>
</dbReference>
<keyword evidence="4" id="KW-1185">Reference proteome</keyword>
<evidence type="ECO:0000313" key="4">
    <source>
        <dbReference type="Proteomes" id="UP000663505"/>
    </source>
</evidence>
<dbReference type="GO" id="GO:0003677">
    <property type="term" value="F:DNA binding"/>
    <property type="evidence" value="ECO:0007669"/>
    <property type="project" value="InterPro"/>
</dbReference>
<reference evidence="3 4" key="1">
    <citation type="submission" date="2021-02" db="EMBL/GenBank/DDBJ databases">
        <title>Alicyclobacillus curvatus sp. nov. and Alicyclobacillus mengziensis sp. nov., two acidophilic bacteria isolated from acid mine drainage.</title>
        <authorList>
            <person name="Huang Y."/>
        </authorList>
    </citation>
    <scope>NUCLEOTIDE SEQUENCE [LARGE SCALE GENOMIC DNA]</scope>
    <source>
        <strain evidence="3 4">S30H14</strain>
    </source>
</reference>
<gene>
    <name evidence="3" type="ORF">JZ786_24415</name>
</gene>
<dbReference type="AlphaFoldDB" id="A0A9X7VYL1"/>
<dbReference type="PROSITE" id="PS51898">
    <property type="entry name" value="TYR_RECOMBINASE"/>
    <property type="match status" value="1"/>
</dbReference>
<feature type="domain" description="Tyr recombinase" evidence="2">
    <location>
        <begin position="1"/>
        <end position="116"/>
    </location>
</feature>
<sequence length="116" mass="13067">MLLCLETGIRVSELVGIRLDDVPRLKEGKILIHGKGFKQRFVPFQSKFRRALRGYLRSSIGSLVSWKRASNKGSRTVIDKRTTLLFNEAYGRHSYPSLTGGGFSMLSSSQRGYLQS</sequence>
<dbReference type="GO" id="GO:0015074">
    <property type="term" value="P:DNA integration"/>
    <property type="evidence" value="ECO:0007669"/>
    <property type="project" value="InterPro"/>
</dbReference>
<evidence type="ECO:0000313" key="3">
    <source>
        <dbReference type="EMBL" id="QSO47486.1"/>
    </source>
</evidence>
<dbReference type="SUPFAM" id="SSF56349">
    <property type="entry name" value="DNA breaking-rejoining enzymes"/>
    <property type="match status" value="1"/>
</dbReference>
<dbReference type="GO" id="GO:0006310">
    <property type="term" value="P:DNA recombination"/>
    <property type="evidence" value="ECO:0007669"/>
    <property type="project" value="UniProtKB-KW"/>
</dbReference>
<dbReference type="InterPro" id="IPR013762">
    <property type="entry name" value="Integrase-like_cat_sf"/>
</dbReference>
<evidence type="ECO:0000256" key="1">
    <source>
        <dbReference type="ARBA" id="ARBA00023172"/>
    </source>
</evidence>
<dbReference type="RefSeq" id="WP_206656833.1">
    <property type="nucleotide sequence ID" value="NZ_CP071182.1"/>
</dbReference>
<dbReference type="KEGG" id="afx:JZ786_24415"/>
<accession>A0A9X7VYL1</accession>
<dbReference type="InterPro" id="IPR002104">
    <property type="entry name" value="Integrase_catalytic"/>
</dbReference>